<dbReference type="AlphaFoldDB" id="A0AAP0C0L3"/>
<evidence type="ECO:0000313" key="1">
    <source>
        <dbReference type="EMBL" id="KAK8954739.1"/>
    </source>
</evidence>
<dbReference type="EMBL" id="JBBWWQ010000002">
    <property type="protein sequence ID" value="KAK8954739.1"/>
    <property type="molecule type" value="Genomic_DNA"/>
</dbReference>
<dbReference type="Proteomes" id="UP001418222">
    <property type="component" value="Unassembled WGS sequence"/>
</dbReference>
<proteinExistence type="predicted"/>
<evidence type="ECO:0000313" key="2">
    <source>
        <dbReference type="Proteomes" id="UP001418222"/>
    </source>
</evidence>
<reference evidence="1 2" key="1">
    <citation type="journal article" date="2022" name="Nat. Plants">
        <title>Genomes of leafy and leafless Platanthera orchids illuminate the evolution of mycoheterotrophy.</title>
        <authorList>
            <person name="Li M.H."/>
            <person name="Liu K.W."/>
            <person name="Li Z."/>
            <person name="Lu H.C."/>
            <person name="Ye Q.L."/>
            <person name="Zhang D."/>
            <person name="Wang J.Y."/>
            <person name="Li Y.F."/>
            <person name="Zhong Z.M."/>
            <person name="Liu X."/>
            <person name="Yu X."/>
            <person name="Liu D.K."/>
            <person name="Tu X.D."/>
            <person name="Liu B."/>
            <person name="Hao Y."/>
            <person name="Liao X.Y."/>
            <person name="Jiang Y.T."/>
            <person name="Sun W.H."/>
            <person name="Chen J."/>
            <person name="Chen Y.Q."/>
            <person name="Ai Y."/>
            <person name="Zhai J.W."/>
            <person name="Wu S.S."/>
            <person name="Zhou Z."/>
            <person name="Hsiao Y.Y."/>
            <person name="Wu W.L."/>
            <person name="Chen Y.Y."/>
            <person name="Lin Y.F."/>
            <person name="Hsu J.L."/>
            <person name="Li C.Y."/>
            <person name="Wang Z.W."/>
            <person name="Zhao X."/>
            <person name="Zhong W.Y."/>
            <person name="Ma X.K."/>
            <person name="Ma L."/>
            <person name="Huang J."/>
            <person name="Chen G.Z."/>
            <person name="Huang M.Z."/>
            <person name="Huang L."/>
            <person name="Peng D.H."/>
            <person name="Luo Y.B."/>
            <person name="Zou S.Q."/>
            <person name="Chen S.P."/>
            <person name="Lan S."/>
            <person name="Tsai W.C."/>
            <person name="Van de Peer Y."/>
            <person name="Liu Z.J."/>
        </authorList>
    </citation>
    <scope>NUCLEOTIDE SEQUENCE [LARGE SCALE GENOMIC DNA]</scope>
    <source>
        <strain evidence="1">Lor287</strain>
    </source>
</reference>
<accession>A0AAP0C0L3</accession>
<comment type="caution">
    <text evidence="1">The sequence shown here is derived from an EMBL/GenBank/DDBJ whole genome shotgun (WGS) entry which is preliminary data.</text>
</comment>
<organism evidence="1 2">
    <name type="scientific">Platanthera zijinensis</name>
    <dbReference type="NCBI Taxonomy" id="2320716"/>
    <lineage>
        <taxon>Eukaryota</taxon>
        <taxon>Viridiplantae</taxon>
        <taxon>Streptophyta</taxon>
        <taxon>Embryophyta</taxon>
        <taxon>Tracheophyta</taxon>
        <taxon>Spermatophyta</taxon>
        <taxon>Magnoliopsida</taxon>
        <taxon>Liliopsida</taxon>
        <taxon>Asparagales</taxon>
        <taxon>Orchidaceae</taxon>
        <taxon>Orchidoideae</taxon>
        <taxon>Orchideae</taxon>
        <taxon>Orchidinae</taxon>
        <taxon>Platanthera</taxon>
    </lineage>
</organism>
<name>A0AAP0C0L3_9ASPA</name>
<sequence>MAAVRECSRMLDAYCRWIGQRVNMAKSMVMESKAMPRWKVNRFAHNLGYRKVEEFDYLGVKLAMRKLTKSDFSSPLIKWQTKIRGSSLVPGWPHCPPPLLIPIRSDVCIDSCRSPPGCAGDCGTTCPKVPLAKECGFTWIALC</sequence>
<gene>
    <name evidence="1" type="ORF">KSP39_PZI002472</name>
</gene>
<protein>
    <submittedName>
        <fullName evidence="1">Uncharacterized protein</fullName>
    </submittedName>
</protein>
<keyword evidence="2" id="KW-1185">Reference proteome</keyword>